<name>A6GB17_9BACT</name>
<evidence type="ECO:0008006" key="5">
    <source>
        <dbReference type="Google" id="ProtNLM"/>
    </source>
</evidence>
<feature type="region of interest" description="Disordered" evidence="1">
    <location>
        <begin position="1"/>
        <end position="43"/>
    </location>
</feature>
<protein>
    <recommendedName>
        <fullName evidence="5">Membrane transport protein MMPL domain-containing protein</fullName>
    </recommendedName>
</protein>
<keyword evidence="4" id="KW-1185">Reference proteome</keyword>
<feature type="transmembrane region" description="Helical" evidence="2">
    <location>
        <begin position="802"/>
        <end position="822"/>
    </location>
</feature>
<feature type="transmembrane region" description="Helical" evidence="2">
    <location>
        <begin position="744"/>
        <end position="767"/>
    </location>
</feature>
<feature type="transmembrane region" description="Helical" evidence="2">
    <location>
        <begin position="308"/>
        <end position="325"/>
    </location>
</feature>
<feature type="region of interest" description="Disordered" evidence="1">
    <location>
        <begin position="864"/>
        <end position="919"/>
    </location>
</feature>
<evidence type="ECO:0000256" key="2">
    <source>
        <dbReference type="SAM" id="Phobius"/>
    </source>
</evidence>
<feature type="transmembrane region" description="Helical" evidence="2">
    <location>
        <begin position="409"/>
        <end position="429"/>
    </location>
</feature>
<feature type="transmembrane region" description="Helical" evidence="2">
    <location>
        <begin position="773"/>
        <end position="790"/>
    </location>
</feature>
<evidence type="ECO:0000256" key="1">
    <source>
        <dbReference type="SAM" id="MobiDB-lite"/>
    </source>
</evidence>
<dbReference type="OrthoDB" id="9821140at2"/>
<feature type="transmembrane region" description="Helical" evidence="2">
    <location>
        <begin position="332"/>
        <end position="352"/>
    </location>
</feature>
<organism evidence="3 4">
    <name type="scientific">Plesiocystis pacifica SIR-1</name>
    <dbReference type="NCBI Taxonomy" id="391625"/>
    <lineage>
        <taxon>Bacteria</taxon>
        <taxon>Pseudomonadati</taxon>
        <taxon>Myxococcota</taxon>
        <taxon>Polyangia</taxon>
        <taxon>Nannocystales</taxon>
        <taxon>Nannocystaceae</taxon>
        <taxon>Plesiocystis</taxon>
    </lineage>
</organism>
<dbReference type="EMBL" id="ABCS01000055">
    <property type="protein sequence ID" value="EDM76899.1"/>
    <property type="molecule type" value="Genomic_DNA"/>
</dbReference>
<feature type="compositionally biased region" description="Low complexity" evidence="1">
    <location>
        <begin position="23"/>
        <end position="43"/>
    </location>
</feature>
<keyword evidence="2" id="KW-0472">Membrane</keyword>
<feature type="transmembrane region" description="Helical" evidence="2">
    <location>
        <begin position="435"/>
        <end position="460"/>
    </location>
</feature>
<accession>A6GB17</accession>
<dbReference type="SUPFAM" id="SSF82866">
    <property type="entry name" value="Multidrug efflux transporter AcrB transmembrane domain"/>
    <property type="match status" value="2"/>
</dbReference>
<feature type="compositionally biased region" description="Basic residues" evidence="1">
    <location>
        <begin position="874"/>
        <end position="888"/>
    </location>
</feature>
<reference evidence="3 4" key="1">
    <citation type="submission" date="2007-06" db="EMBL/GenBank/DDBJ databases">
        <authorList>
            <person name="Shimkets L."/>
            <person name="Ferriera S."/>
            <person name="Johnson J."/>
            <person name="Kravitz S."/>
            <person name="Beeson K."/>
            <person name="Sutton G."/>
            <person name="Rogers Y.-H."/>
            <person name="Friedman R."/>
            <person name="Frazier M."/>
            <person name="Venter J.C."/>
        </authorList>
    </citation>
    <scope>NUCLEOTIDE SEQUENCE [LARGE SCALE GENOMIC DNA]</scope>
    <source>
        <strain evidence="3 4">SIR-1</strain>
    </source>
</reference>
<sequence length="919" mass="95578">MSADEGRSEDEGSPPASEDEARAASSRSAAASSRGETRRAASSPKTLGLVAVGLWLVLTLLAGLARLGGNVGGIGEALGEDALLPAEHRLSDERPLALLRVDAEALEGANSKDTPGDRGGPGKAVAPDAGAALAEAGFAIEEALGEERVPYGPPKTEITRWLDAHALYLLPVDTHAALRERLSDERMLAQVQGLEARMSSPLFSVSGEQPRRDPLGLSVLTQREAGRLGHVGAQPGSAGPQIGPGGDLVNARGDRALVQLDSTRDPEVLEAELRAAVDALELPVEVEVLDPRRRAARGGELLARDGRAALTACFAALVVLLSLSLRRVIPVLALAACLGSAWLLAAALLDRLGLPLDLVGGALLIAVMGFACDAALRHGGARARRAGNDGEPPLRALADELSRDLWRGWLAVLIAATALTPLLLTPYPAWRRWALGWACACVCAALIMRVVLPALLGLVGDDMDWRRPGRRLVALPVPALLLVVAAIAAGVWGWQGLRYRPAVALPVPDAVVGAEAELAEHFYDPAMMVEVRSQAHADAAADPNAPEAFRTEAAAALDAASLDAAALASLVPNEARRIDSPASFVLPQGELEARRQALSTLALQERMAALEVLLEDQGLRVEAFAEFVRGAADIEELPSAQAALDGPLGPWIGGYLIGARLDTPPEAIEGPVELRTRVELRGEDGLPAVPIADARLAELPPLRGPAIAAMIDQRSFEDRLAIVLLASAWLLAFLAWVGSRSFPVAMAVALVAAASQGGVFLALRLLGLPIGPHLLPVLALVGAAAAMASARTATATLRDEPLVAWGLLLSGGCQALAGVALLTSAQPLWRELGLALAIGCALASGLAVFAAPGLAALLAKLRRGAPKAPPKSPGKSKPKSAKRPATKRARGEVDPPAGRDARDDPAPADDAQAEEPRDD</sequence>
<dbReference type="Proteomes" id="UP000005801">
    <property type="component" value="Unassembled WGS sequence"/>
</dbReference>
<dbReference type="STRING" id="391625.PPSIR1_37459"/>
<feature type="transmembrane region" description="Helical" evidence="2">
    <location>
        <begin position="358"/>
        <end position="376"/>
    </location>
</feature>
<feature type="compositionally biased region" description="Basic and acidic residues" evidence="1">
    <location>
        <begin position="1"/>
        <end position="10"/>
    </location>
</feature>
<gene>
    <name evidence="3" type="ORF">PPSIR1_37459</name>
</gene>
<feature type="transmembrane region" description="Helical" evidence="2">
    <location>
        <begin position="472"/>
        <end position="494"/>
    </location>
</feature>
<evidence type="ECO:0000313" key="3">
    <source>
        <dbReference type="EMBL" id="EDM76899.1"/>
    </source>
</evidence>
<comment type="caution">
    <text evidence="3">The sequence shown here is derived from an EMBL/GenBank/DDBJ whole genome shotgun (WGS) entry which is preliminary data.</text>
</comment>
<feature type="compositionally biased region" description="Basic and acidic residues" evidence="1">
    <location>
        <begin position="889"/>
        <end position="905"/>
    </location>
</feature>
<dbReference type="Gene3D" id="1.20.1640.10">
    <property type="entry name" value="Multidrug efflux transporter AcrB transmembrane domain"/>
    <property type="match status" value="1"/>
</dbReference>
<feature type="transmembrane region" description="Helical" evidence="2">
    <location>
        <begin position="47"/>
        <end position="65"/>
    </location>
</feature>
<keyword evidence="2" id="KW-1133">Transmembrane helix</keyword>
<feature type="region of interest" description="Disordered" evidence="1">
    <location>
        <begin position="107"/>
        <end position="127"/>
    </location>
</feature>
<proteinExistence type="predicted"/>
<dbReference type="AlphaFoldDB" id="A6GB17"/>
<evidence type="ECO:0000313" key="4">
    <source>
        <dbReference type="Proteomes" id="UP000005801"/>
    </source>
</evidence>
<feature type="transmembrane region" description="Helical" evidence="2">
    <location>
        <begin position="834"/>
        <end position="859"/>
    </location>
</feature>
<dbReference type="RefSeq" id="WP_006973908.1">
    <property type="nucleotide sequence ID" value="NZ_ABCS01000055.1"/>
</dbReference>
<feature type="transmembrane region" description="Helical" evidence="2">
    <location>
        <begin position="720"/>
        <end position="737"/>
    </location>
</feature>
<keyword evidence="2" id="KW-0812">Transmembrane</keyword>